<keyword evidence="3" id="KW-0378">Hydrolase</keyword>
<dbReference type="GO" id="GO:0046872">
    <property type="term" value="F:metal ion binding"/>
    <property type="evidence" value="ECO:0007669"/>
    <property type="project" value="UniProtKB-KW"/>
</dbReference>
<dbReference type="SUPFAM" id="SSF88713">
    <property type="entry name" value="Glycoside hydrolase/deacetylase"/>
    <property type="match status" value="1"/>
</dbReference>
<dbReference type="Proteomes" id="UP000472320">
    <property type="component" value="Unassembled WGS sequence"/>
</dbReference>
<evidence type="ECO:0000256" key="4">
    <source>
        <dbReference type="ARBA" id="ARBA00022842"/>
    </source>
</evidence>
<reference evidence="6 7" key="1">
    <citation type="submission" date="2019-11" db="EMBL/GenBank/DDBJ databases">
        <title>Type strains purchased from KCTC, JCM and DSMZ.</title>
        <authorList>
            <person name="Lu H."/>
        </authorList>
    </citation>
    <scope>NUCLEOTIDE SEQUENCE [LARGE SCALE GENOMIC DNA]</scope>
    <source>
        <strain evidence="6 7">JCM 31587</strain>
    </source>
</reference>
<proteinExistence type="predicted"/>
<protein>
    <submittedName>
        <fullName evidence="6">ChbG/HpnK family deacetylase</fullName>
    </submittedName>
</protein>
<accession>A0A6L6QGZ5</accession>
<evidence type="ECO:0000256" key="5">
    <source>
        <dbReference type="ARBA" id="ARBA00023277"/>
    </source>
</evidence>
<keyword evidence="5" id="KW-0119">Carbohydrate metabolism</keyword>
<evidence type="ECO:0000256" key="2">
    <source>
        <dbReference type="ARBA" id="ARBA00022723"/>
    </source>
</evidence>
<evidence type="ECO:0000313" key="7">
    <source>
        <dbReference type="Proteomes" id="UP000472320"/>
    </source>
</evidence>
<dbReference type="GO" id="GO:0019213">
    <property type="term" value="F:deacetylase activity"/>
    <property type="evidence" value="ECO:0007669"/>
    <property type="project" value="TreeGrafter"/>
</dbReference>
<dbReference type="InterPro" id="IPR006879">
    <property type="entry name" value="YdjC-like"/>
</dbReference>
<dbReference type="EMBL" id="WNKX01000006">
    <property type="protein sequence ID" value="MTW10956.1"/>
    <property type="molecule type" value="Genomic_DNA"/>
</dbReference>
<keyword evidence="7" id="KW-1185">Reference proteome</keyword>
<name>A0A6L6QGZ5_9BURK</name>
<organism evidence="6 7">
    <name type="scientific">Massilia eburnea</name>
    <dbReference type="NCBI Taxonomy" id="1776165"/>
    <lineage>
        <taxon>Bacteria</taxon>
        <taxon>Pseudomonadati</taxon>
        <taxon>Pseudomonadota</taxon>
        <taxon>Betaproteobacteria</taxon>
        <taxon>Burkholderiales</taxon>
        <taxon>Oxalobacteraceae</taxon>
        <taxon>Telluria group</taxon>
        <taxon>Massilia</taxon>
    </lineage>
</organism>
<dbReference type="CDD" id="cd10807">
    <property type="entry name" value="YdjC_like_3"/>
    <property type="match status" value="1"/>
</dbReference>
<dbReference type="InterPro" id="IPR011330">
    <property type="entry name" value="Glyco_hydro/deAcase_b/a-brl"/>
</dbReference>
<evidence type="ECO:0000256" key="3">
    <source>
        <dbReference type="ARBA" id="ARBA00022801"/>
    </source>
</evidence>
<keyword evidence="4" id="KW-0460">Magnesium</keyword>
<keyword evidence="2" id="KW-0479">Metal-binding</keyword>
<comment type="caution">
    <text evidence="6">The sequence shown here is derived from an EMBL/GenBank/DDBJ whole genome shotgun (WGS) entry which is preliminary data.</text>
</comment>
<gene>
    <name evidence="6" type="ORF">GM658_10110</name>
</gene>
<sequence>MKGLILNADDVGMHPAVDDAVAELVEKGIVSSASVMSLGRPNRDTLAAMTRCGADLGLHLDFTSELAHTAYRRETSLSSLMLSAWSGTLSAAFVREALDGQLQRFAELTGRLPDFIDGHQHVHQFPVIREALVQALETYGGRRIRVRSTHALRWRGAKAAVIAMLGSGALVRRLERLGFTGNADFMGVYDLSADADLPALWRGWLANAPEQGGLAMCHPALKDWGGEAFRIKEYQFLASQQFRELCAEFQVQSVNWRGQALCNVQPVL</sequence>
<evidence type="ECO:0000313" key="6">
    <source>
        <dbReference type="EMBL" id="MTW10956.1"/>
    </source>
</evidence>
<dbReference type="Gene3D" id="3.20.20.370">
    <property type="entry name" value="Glycoside hydrolase/deacetylase"/>
    <property type="match status" value="1"/>
</dbReference>
<evidence type="ECO:0000256" key="1">
    <source>
        <dbReference type="ARBA" id="ARBA00001946"/>
    </source>
</evidence>
<dbReference type="PANTHER" id="PTHR31609:SF1">
    <property type="entry name" value="CARBOHYDRATE DEACETYLASE"/>
    <property type="match status" value="1"/>
</dbReference>
<dbReference type="Pfam" id="PF04794">
    <property type="entry name" value="YdjC"/>
    <property type="match status" value="1"/>
</dbReference>
<dbReference type="GO" id="GO:0016787">
    <property type="term" value="F:hydrolase activity"/>
    <property type="evidence" value="ECO:0007669"/>
    <property type="project" value="UniProtKB-KW"/>
</dbReference>
<comment type="cofactor">
    <cofactor evidence="1">
        <name>Mg(2+)</name>
        <dbReference type="ChEBI" id="CHEBI:18420"/>
    </cofactor>
</comment>
<dbReference type="AlphaFoldDB" id="A0A6L6QGZ5"/>
<dbReference type="RefSeq" id="WP_155453891.1">
    <property type="nucleotide sequence ID" value="NZ_WNKX01000006.1"/>
</dbReference>
<dbReference type="GO" id="GO:0005975">
    <property type="term" value="P:carbohydrate metabolic process"/>
    <property type="evidence" value="ECO:0007669"/>
    <property type="project" value="InterPro"/>
</dbReference>
<dbReference type="PANTHER" id="PTHR31609">
    <property type="entry name" value="YDJC DEACETYLASE FAMILY MEMBER"/>
    <property type="match status" value="1"/>
</dbReference>
<dbReference type="OrthoDB" id="5295855at2"/>